<dbReference type="Proteomes" id="UP000198816">
    <property type="component" value="Unassembled WGS sequence"/>
</dbReference>
<accession>A0A1H3CCX4</accession>
<dbReference type="InterPro" id="IPR024445">
    <property type="entry name" value="Tnp_ISXO2-like"/>
</dbReference>
<name>A0A1H3CCX4_THIRO</name>
<evidence type="ECO:0000313" key="3">
    <source>
        <dbReference type="Proteomes" id="UP000198816"/>
    </source>
</evidence>
<dbReference type="STRING" id="1058.SAMN05421783_1338"/>
<dbReference type="NCBIfam" id="NF033547">
    <property type="entry name" value="transpos_IS1595"/>
    <property type="match status" value="1"/>
</dbReference>
<dbReference type="Pfam" id="PF12760">
    <property type="entry name" value="Zn_ribbon_IS1595"/>
    <property type="match status" value="1"/>
</dbReference>
<sequence>MPQNPIQFQPGMSLDDFFARYGTEAQCAAALEASRWPQGFVCPHCGATAHSRFQADGREYWQCAQCRVQTSLTCGTLFESSKLPLTKWFQAMYLVTQNKNNLSALSLKRHLGVCYRTAWRLKHKLLEAMAERESGRLLAGVVVADDAVVGGKRRGGKRGRGAEGKAVFIAAVEVDDDGHPRHVRFDVLPDLKGDTLRAWVRKALDPDTHLVTDAFASLGCAGAHVAAYGAIVVSPRKSSEIDAFRWVNTVISNLKTAIRGTYHHVNVHKYLARYLAEAQYRLNRRFDLPSLVGRLLHASVRTAPSPEKWLRHGAVRTACNDLAEARR</sequence>
<dbReference type="RefSeq" id="WP_093037519.1">
    <property type="nucleotide sequence ID" value="NZ_FNNZ01000033.1"/>
</dbReference>
<dbReference type="AlphaFoldDB" id="A0A1H3CCX4"/>
<dbReference type="OrthoDB" id="271821at2"/>
<evidence type="ECO:0000259" key="1">
    <source>
        <dbReference type="SMART" id="SM01126"/>
    </source>
</evidence>
<feature type="domain" description="ISXO2-like transposase" evidence="1">
    <location>
        <begin position="137"/>
        <end position="283"/>
    </location>
</feature>
<keyword evidence="3" id="KW-1185">Reference proteome</keyword>
<dbReference type="SMART" id="SM01126">
    <property type="entry name" value="DDE_Tnp_IS1595"/>
    <property type="match status" value="1"/>
</dbReference>
<reference evidence="3" key="1">
    <citation type="submission" date="2016-10" db="EMBL/GenBank/DDBJ databases">
        <authorList>
            <person name="Varghese N."/>
            <person name="Submissions S."/>
        </authorList>
    </citation>
    <scope>NUCLEOTIDE SEQUENCE [LARGE SCALE GENOMIC DNA]</scope>
    <source>
        <strain evidence="3">DSM 217</strain>
    </source>
</reference>
<gene>
    <name evidence="2" type="ORF">SAMN05421783_1338</name>
</gene>
<evidence type="ECO:0000313" key="2">
    <source>
        <dbReference type="EMBL" id="SDX52042.1"/>
    </source>
</evidence>
<dbReference type="InterPro" id="IPR024442">
    <property type="entry name" value="Transposase_Zn_ribbon"/>
</dbReference>
<dbReference type="EMBL" id="FNNZ01000033">
    <property type="protein sequence ID" value="SDX52042.1"/>
    <property type="molecule type" value="Genomic_DNA"/>
</dbReference>
<organism evidence="2 3">
    <name type="scientific">Thiocapsa roseopersicina</name>
    <dbReference type="NCBI Taxonomy" id="1058"/>
    <lineage>
        <taxon>Bacteria</taxon>
        <taxon>Pseudomonadati</taxon>
        <taxon>Pseudomonadota</taxon>
        <taxon>Gammaproteobacteria</taxon>
        <taxon>Chromatiales</taxon>
        <taxon>Chromatiaceae</taxon>
        <taxon>Thiocapsa</taxon>
    </lineage>
</organism>
<dbReference type="Pfam" id="PF12762">
    <property type="entry name" value="DDE_Tnp_IS1595"/>
    <property type="match status" value="1"/>
</dbReference>
<protein>
    <submittedName>
        <fullName evidence="2">Transposase zinc-ribbon domain-containing protein</fullName>
    </submittedName>
</protein>
<proteinExistence type="predicted"/>